<organism evidence="3 4">
    <name type="scientific">Trametes pubescens</name>
    <name type="common">White-rot fungus</name>
    <dbReference type="NCBI Taxonomy" id="154538"/>
    <lineage>
        <taxon>Eukaryota</taxon>
        <taxon>Fungi</taxon>
        <taxon>Dikarya</taxon>
        <taxon>Basidiomycota</taxon>
        <taxon>Agaricomycotina</taxon>
        <taxon>Agaricomycetes</taxon>
        <taxon>Polyporales</taxon>
        <taxon>Polyporaceae</taxon>
        <taxon>Trametes</taxon>
    </lineage>
</organism>
<sequence length="276" mass="31108">MYHPYYLPYMVPQPVFYVLYPSNTPSPAWSFSSQASLPTPAILSNPLPLRNNRPVDGSRIQSPPPKPKPDAEAAEAAPLCFRPRVDPLIVYSHPTAGPSPGWDLYYDIRTLRFTDARSVPLKILYQADFAARPAARAAPQDGGHPLRSIVLIFRYLPFQIEVKPSHSPPKGAPPGPPPPEADFVSDWDVLTALYDYLRTPVDWNVCARMPGLHRDMLHRARVRRLKVLAEPLPHPMRNIDFFCKWHHFNGIRVAEPGEVPKGRRFGEVFVVEVGRG</sequence>
<keyword evidence="4" id="KW-1185">Reference proteome</keyword>
<evidence type="ECO:0000313" key="3">
    <source>
        <dbReference type="EMBL" id="OJT07660.1"/>
    </source>
</evidence>
<reference evidence="3 4" key="1">
    <citation type="submission" date="2016-10" db="EMBL/GenBank/DDBJ databases">
        <title>Genome sequence of the basidiomycete white-rot fungus Trametes pubescens.</title>
        <authorList>
            <person name="Makela M.R."/>
            <person name="Granchi Z."/>
            <person name="Peng M."/>
            <person name="De Vries R.P."/>
            <person name="Grigoriev I."/>
            <person name="Riley R."/>
            <person name="Hilden K."/>
        </authorList>
    </citation>
    <scope>NUCLEOTIDE SEQUENCE [LARGE SCALE GENOMIC DNA]</scope>
    <source>
        <strain evidence="3 4">FBCC735</strain>
    </source>
</reference>
<dbReference type="OMA" id="LYYDIRT"/>
<dbReference type="InterPro" id="IPR046522">
    <property type="entry name" value="DUF6699"/>
</dbReference>
<feature type="domain" description="DUF6699" evidence="2">
    <location>
        <begin position="102"/>
        <end position="253"/>
    </location>
</feature>
<protein>
    <recommendedName>
        <fullName evidence="2">DUF6699 domain-containing protein</fullName>
    </recommendedName>
</protein>
<dbReference type="AlphaFoldDB" id="A0A1M2VJA6"/>
<proteinExistence type="predicted"/>
<accession>A0A1M2VJA6</accession>
<dbReference type="Proteomes" id="UP000184267">
    <property type="component" value="Unassembled WGS sequence"/>
</dbReference>
<dbReference type="OrthoDB" id="2783256at2759"/>
<comment type="caution">
    <text evidence="3">The sequence shown here is derived from an EMBL/GenBank/DDBJ whole genome shotgun (WGS) entry which is preliminary data.</text>
</comment>
<evidence type="ECO:0000256" key="1">
    <source>
        <dbReference type="SAM" id="MobiDB-lite"/>
    </source>
</evidence>
<name>A0A1M2VJA6_TRAPU</name>
<dbReference type="EMBL" id="MNAD01001145">
    <property type="protein sequence ID" value="OJT07660.1"/>
    <property type="molecule type" value="Genomic_DNA"/>
</dbReference>
<dbReference type="Pfam" id="PF20415">
    <property type="entry name" value="DUF6699"/>
    <property type="match status" value="1"/>
</dbReference>
<gene>
    <name evidence="3" type="ORF">TRAPUB_1459</name>
</gene>
<evidence type="ECO:0000313" key="4">
    <source>
        <dbReference type="Proteomes" id="UP000184267"/>
    </source>
</evidence>
<feature type="region of interest" description="Disordered" evidence="1">
    <location>
        <begin position="42"/>
        <end position="73"/>
    </location>
</feature>
<evidence type="ECO:0000259" key="2">
    <source>
        <dbReference type="Pfam" id="PF20415"/>
    </source>
</evidence>